<comment type="caution">
    <text evidence="5">The sequence shown here is derived from an EMBL/GenBank/DDBJ whole genome shotgun (WGS) entry which is preliminary data.</text>
</comment>
<evidence type="ECO:0000256" key="2">
    <source>
        <dbReference type="ARBA" id="ARBA00023125"/>
    </source>
</evidence>
<name>A0AAN6BIC8_PEDAC</name>
<evidence type="ECO:0000313" key="6">
    <source>
        <dbReference type="Proteomes" id="UP001280415"/>
    </source>
</evidence>
<dbReference type="AlphaFoldDB" id="A0AAN6BIC8"/>
<dbReference type="SMART" id="SM00345">
    <property type="entry name" value="HTH_GNTR"/>
    <property type="match status" value="1"/>
</dbReference>
<reference evidence="5" key="2">
    <citation type="submission" date="2023-10" db="EMBL/GenBank/DDBJ databases">
        <authorList>
            <person name="Khurajog B."/>
        </authorList>
    </citation>
    <scope>NUCLEOTIDE SEQUENCE</scope>
    <source>
        <strain evidence="5">BF14</strain>
    </source>
</reference>
<dbReference type="Gene3D" id="3.40.1410.10">
    <property type="entry name" value="Chorismate lyase-like"/>
    <property type="match status" value="1"/>
</dbReference>
<evidence type="ECO:0000256" key="3">
    <source>
        <dbReference type="ARBA" id="ARBA00023163"/>
    </source>
</evidence>
<dbReference type="CDD" id="cd07377">
    <property type="entry name" value="WHTH_GntR"/>
    <property type="match status" value="1"/>
</dbReference>
<dbReference type="InterPro" id="IPR050679">
    <property type="entry name" value="Bact_HTH_transcr_reg"/>
</dbReference>
<dbReference type="Pfam" id="PF00392">
    <property type="entry name" value="GntR"/>
    <property type="match status" value="1"/>
</dbReference>
<keyword evidence="2" id="KW-0238">DNA-binding</keyword>
<organism evidence="5 6">
    <name type="scientific">Pediococcus acidilactici</name>
    <dbReference type="NCBI Taxonomy" id="1254"/>
    <lineage>
        <taxon>Bacteria</taxon>
        <taxon>Bacillati</taxon>
        <taxon>Bacillota</taxon>
        <taxon>Bacilli</taxon>
        <taxon>Lactobacillales</taxon>
        <taxon>Lactobacillaceae</taxon>
        <taxon>Pediococcus</taxon>
        <taxon>Pediococcus acidilactici group</taxon>
    </lineage>
</organism>
<dbReference type="InterPro" id="IPR036390">
    <property type="entry name" value="WH_DNA-bd_sf"/>
</dbReference>
<evidence type="ECO:0000259" key="4">
    <source>
        <dbReference type="PROSITE" id="PS50949"/>
    </source>
</evidence>
<reference evidence="5" key="1">
    <citation type="journal article" date="2023" name="PeerJ">
        <title>Selection and evaluation of lactic acid bacteria from chicken feces in Thailand as potential probiotics.</title>
        <authorList>
            <person name="Khurajog B."/>
            <person name="Disastra Y."/>
            <person name="Lawwyne L.D."/>
            <person name="Sirichokchatchawan W."/>
            <person name="Niyomtham W."/>
            <person name="Yindee J."/>
            <person name="Hampson D.J."/>
            <person name="Prapasarakul N."/>
        </authorList>
    </citation>
    <scope>NUCLEOTIDE SEQUENCE</scope>
    <source>
        <strain evidence="5">BF14</strain>
    </source>
</reference>
<dbReference type="InterPro" id="IPR011663">
    <property type="entry name" value="UTRA"/>
</dbReference>
<keyword evidence="1" id="KW-0805">Transcription regulation</keyword>
<dbReference type="Proteomes" id="UP001280415">
    <property type="component" value="Unassembled WGS sequence"/>
</dbReference>
<dbReference type="PRINTS" id="PR00035">
    <property type="entry name" value="HTHGNTR"/>
</dbReference>
<sequence>MTLFKEIYADIKRKIENGVYKKGGVLPNEGELQKIYQVSRTTVRKAVEQLVEEKQVVRKKGVGLFVAPGISKQNILDMTGIIKTSTGLEPEKTQIKESYLRKAGVYYSKIFGIKENELIYYLSFLVFSEGERTYEKLILPLDYFPGFDPEILKVTAIIEAVNTGKMSVQDVYQDFQLTEATDEDCKQLEVATDFPVFKITNTFLDDRARVVAIEYKLQSALDTKYSIDFD</sequence>
<dbReference type="SUPFAM" id="SSF64288">
    <property type="entry name" value="Chorismate lyase-like"/>
    <property type="match status" value="1"/>
</dbReference>
<evidence type="ECO:0000256" key="1">
    <source>
        <dbReference type="ARBA" id="ARBA00023015"/>
    </source>
</evidence>
<dbReference type="PROSITE" id="PS50949">
    <property type="entry name" value="HTH_GNTR"/>
    <property type="match status" value="1"/>
</dbReference>
<dbReference type="RefSeq" id="WP_002829887.1">
    <property type="nucleotide sequence ID" value="NZ_BMWN01000004.1"/>
</dbReference>
<gene>
    <name evidence="5" type="ORF">R0H03_08305</name>
</gene>
<proteinExistence type="predicted"/>
<dbReference type="PANTHER" id="PTHR44846">
    <property type="entry name" value="MANNOSYL-D-GLYCERATE TRANSPORT/METABOLISM SYSTEM REPRESSOR MNGR-RELATED"/>
    <property type="match status" value="1"/>
</dbReference>
<protein>
    <submittedName>
        <fullName evidence="5">GntR family transcriptional regulator</fullName>
    </submittedName>
</protein>
<dbReference type="InterPro" id="IPR000524">
    <property type="entry name" value="Tscrpt_reg_HTH_GntR"/>
</dbReference>
<dbReference type="GO" id="GO:0003677">
    <property type="term" value="F:DNA binding"/>
    <property type="evidence" value="ECO:0007669"/>
    <property type="project" value="UniProtKB-KW"/>
</dbReference>
<evidence type="ECO:0000313" key="5">
    <source>
        <dbReference type="EMBL" id="MDV2911863.1"/>
    </source>
</evidence>
<dbReference type="SUPFAM" id="SSF46785">
    <property type="entry name" value="Winged helix' DNA-binding domain"/>
    <property type="match status" value="1"/>
</dbReference>
<dbReference type="GO" id="GO:0003700">
    <property type="term" value="F:DNA-binding transcription factor activity"/>
    <property type="evidence" value="ECO:0007669"/>
    <property type="project" value="InterPro"/>
</dbReference>
<dbReference type="EMBL" id="JAWJAX010000010">
    <property type="protein sequence ID" value="MDV2911863.1"/>
    <property type="molecule type" value="Genomic_DNA"/>
</dbReference>
<dbReference type="PANTHER" id="PTHR44846:SF1">
    <property type="entry name" value="MANNOSYL-D-GLYCERATE TRANSPORT_METABOLISM SYSTEM REPRESSOR MNGR-RELATED"/>
    <property type="match status" value="1"/>
</dbReference>
<feature type="domain" description="HTH gntR-type" evidence="4">
    <location>
        <begin position="1"/>
        <end position="69"/>
    </location>
</feature>
<dbReference type="InterPro" id="IPR028978">
    <property type="entry name" value="Chorismate_lyase_/UTRA_dom_sf"/>
</dbReference>
<dbReference type="GO" id="GO:0045892">
    <property type="term" value="P:negative regulation of DNA-templated transcription"/>
    <property type="evidence" value="ECO:0007669"/>
    <property type="project" value="TreeGrafter"/>
</dbReference>
<dbReference type="InterPro" id="IPR036388">
    <property type="entry name" value="WH-like_DNA-bd_sf"/>
</dbReference>
<accession>A0AAN6BIC8</accession>
<keyword evidence="3" id="KW-0804">Transcription</keyword>
<dbReference type="Gene3D" id="1.10.10.10">
    <property type="entry name" value="Winged helix-like DNA-binding domain superfamily/Winged helix DNA-binding domain"/>
    <property type="match status" value="1"/>
</dbReference>
<dbReference type="Pfam" id="PF07702">
    <property type="entry name" value="UTRA"/>
    <property type="match status" value="1"/>
</dbReference>
<dbReference type="SMART" id="SM00866">
    <property type="entry name" value="UTRA"/>
    <property type="match status" value="1"/>
</dbReference>